<evidence type="ECO:0000256" key="1">
    <source>
        <dbReference type="SAM" id="Phobius"/>
    </source>
</evidence>
<keyword evidence="1" id="KW-0472">Membrane</keyword>
<comment type="caution">
    <text evidence="2">The sequence shown here is derived from an EMBL/GenBank/DDBJ whole genome shotgun (WGS) entry which is preliminary data.</text>
</comment>
<protein>
    <submittedName>
        <fullName evidence="2">Uncharacterized protein</fullName>
    </submittedName>
</protein>
<dbReference type="AlphaFoldDB" id="A0A916T5V3"/>
<feature type="transmembrane region" description="Helical" evidence="1">
    <location>
        <begin position="49"/>
        <end position="70"/>
    </location>
</feature>
<dbReference type="Proteomes" id="UP000636793">
    <property type="component" value="Unassembled WGS sequence"/>
</dbReference>
<accession>A0A916T5V3</accession>
<gene>
    <name evidence="2" type="ORF">GCM10011492_24290</name>
</gene>
<evidence type="ECO:0000313" key="3">
    <source>
        <dbReference type="Proteomes" id="UP000636793"/>
    </source>
</evidence>
<keyword evidence="1" id="KW-0812">Transmembrane</keyword>
<reference evidence="2" key="2">
    <citation type="submission" date="2020-09" db="EMBL/GenBank/DDBJ databases">
        <authorList>
            <person name="Sun Q."/>
            <person name="Zhou Y."/>
        </authorList>
    </citation>
    <scope>NUCLEOTIDE SEQUENCE</scope>
    <source>
        <strain evidence="2">CGMCC 1.15085</strain>
    </source>
</reference>
<organism evidence="2 3">
    <name type="scientific">Flexivirga endophytica</name>
    <dbReference type="NCBI Taxonomy" id="1849103"/>
    <lineage>
        <taxon>Bacteria</taxon>
        <taxon>Bacillati</taxon>
        <taxon>Actinomycetota</taxon>
        <taxon>Actinomycetes</taxon>
        <taxon>Micrococcales</taxon>
        <taxon>Dermacoccaceae</taxon>
        <taxon>Flexivirga</taxon>
    </lineage>
</organism>
<keyword evidence="3" id="KW-1185">Reference proteome</keyword>
<sequence length="100" mass="10608">MMVRVPPFLAPAMSGAGPLTDASMAEDFTLARGVDADVSDLSLLLLGPLLLHAANGMAIITTAAAILLDLRIVYSDSVKRRDDLAHAAMRTADRCAIYRP</sequence>
<proteinExistence type="predicted"/>
<evidence type="ECO:0000313" key="2">
    <source>
        <dbReference type="EMBL" id="GGB32842.1"/>
    </source>
</evidence>
<keyword evidence="1" id="KW-1133">Transmembrane helix</keyword>
<reference evidence="2" key="1">
    <citation type="journal article" date="2014" name="Int. J. Syst. Evol. Microbiol.">
        <title>Complete genome sequence of Corynebacterium casei LMG S-19264T (=DSM 44701T), isolated from a smear-ripened cheese.</title>
        <authorList>
            <consortium name="US DOE Joint Genome Institute (JGI-PGF)"/>
            <person name="Walter F."/>
            <person name="Albersmeier A."/>
            <person name="Kalinowski J."/>
            <person name="Ruckert C."/>
        </authorList>
    </citation>
    <scope>NUCLEOTIDE SEQUENCE</scope>
    <source>
        <strain evidence="2">CGMCC 1.15085</strain>
    </source>
</reference>
<name>A0A916T5V3_9MICO</name>
<dbReference type="EMBL" id="BMHI01000004">
    <property type="protein sequence ID" value="GGB32842.1"/>
    <property type="molecule type" value="Genomic_DNA"/>
</dbReference>